<dbReference type="PANTHER" id="PTHR12110">
    <property type="entry name" value="HYDROXYPYRUVATE ISOMERASE"/>
    <property type="match status" value="1"/>
</dbReference>
<dbReference type="InterPro" id="IPR013022">
    <property type="entry name" value="Xyl_isomerase-like_TIM-brl"/>
</dbReference>
<evidence type="ECO:0000313" key="2">
    <source>
        <dbReference type="EMBL" id="SVA72137.1"/>
    </source>
</evidence>
<dbReference type="SUPFAM" id="SSF51658">
    <property type="entry name" value="Xylose isomerase-like"/>
    <property type="match status" value="1"/>
</dbReference>
<dbReference type="InterPro" id="IPR050312">
    <property type="entry name" value="IolE/XylAMocC-like"/>
</dbReference>
<evidence type="ECO:0000259" key="1">
    <source>
        <dbReference type="Pfam" id="PF01261"/>
    </source>
</evidence>
<dbReference type="Pfam" id="PF01261">
    <property type="entry name" value="AP_endonuc_2"/>
    <property type="match status" value="1"/>
</dbReference>
<gene>
    <name evidence="2" type="ORF">METZ01_LOCUS124991</name>
</gene>
<accession>A0A381Y6W5</accession>
<name>A0A381Y6W5_9ZZZZ</name>
<organism evidence="2">
    <name type="scientific">marine metagenome</name>
    <dbReference type="NCBI Taxonomy" id="408172"/>
    <lineage>
        <taxon>unclassified sequences</taxon>
        <taxon>metagenomes</taxon>
        <taxon>ecological metagenomes</taxon>
    </lineage>
</organism>
<dbReference type="EMBL" id="UINC01017409">
    <property type="protein sequence ID" value="SVA72137.1"/>
    <property type="molecule type" value="Genomic_DNA"/>
</dbReference>
<reference evidence="2" key="1">
    <citation type="submission" date="2018-05" db="EMBL/GenBank/DDBJ databases">
        <authorList>
            <person name="Lanie J.A."/>
            <person name="Ng W.-L."/>
            <person name="Kazmierczak K.M."/>
            <person name="Andrzejewski T.M."/>
            <person name="Davidsen T.M."/>
            <person name="Wayne K.J."/>
            <person name="Tettelin H."/>
            <person name="Glass J.I."/>
            <person name="Rusch D."/>
            <person name="Podicherti R."/>
            <person name="Tsui H.-C.T."/>
            <person name="Winkler M.E."/>
        </authorList>
    </citation>
    <scope>NUCLEOTIDE SEQUENCE</scope>
</reference>
<dbReference type="Gene3D" id="3.20.20.150">
    <property type="entry name" value="Divalent-metal-dependent TIM barrel enzymes"/>
    <property type="match status" value="1"/>
</dbReference>
<proteinExistence type="predicted"/>
<feature type="domain" description="Xylose isomerase-like TIM barrel" evidence="1">
    <location>
        <begin position="20"/>
        <end position="267"/>
    </location>
</feature>
<protein>
    <recommendedName>
        <fullName evidence="1">Xylose isomerase-like TIM barrel domain-containing protein</fullName>
    </recommendedName>
</protein>
<dbReference type="InterPro" id="IPR036237">
    <property type="entry name" value="Xyl_isomerase-like_sf"/>
</dbReference>
<dbReference type="PANTHER" id="PTHR12110:SF21">
    <property type="entry name" value="XYLOSE ISOMERASE-LIKE TIM BARREL DOMAIN-CONTAINING PROTEIN"/>
    <property type="match status" value="1"/>
</dbReference>
<dbReference type="AlphaFoldDB" id="A0A381Y6W5"/>
<sequence length="270" mass="30200">MKFAICNEVFEGWSIDDSIKFVAETGYDAIEIAPFTLAQYVTEVSVVERHRIRDAAADNGIGISAVHWVLIKTEGMYMTHPDPEIRRKTADYFCELVRFCADLGGEAIVVGSPKQRNLLPGVSFEQAWELARQTFAPSIKMAEDKAVTICFEPLAPSETNFVNTAEKGIEFIEQFNSEAFKIILDVKAMCSDLKPIPDIIRDSHPNFAYFHANDANLKGPGFGDIDFKPIFGALKEVNYDGFVSVEVFDFEEGPETIARESLRYMKEASA</sequence>